<dbReference type="OrthoDB" id="440781at2759"/>
<dbReference type="GO" id="GO:0006886">
    <property type="term" value="P:intracellular protein transport"/>
    <property type="evidence" value="ECO:0007669"/>
    <property type="project" value="TreeGrafter"/>
</dbReference>
<dbReference type="AlphaFoldDB" id="A0A811LBB4"/>
<sequence>MKEVLTETCLKQGYDADIYGLLFQRKFIDLSLPFRLLGLPNNAHLDLAEKPETRNEPIRIALQTPNGRFEAEYTKDNTLLQVLENAEQIHQVHLTKFADEVSVPAVSFMHKTFKGRLALSQTTLKSIGVEGRVLFRYLVVKMSEEEKAKIQQEYELELQKKQKLEEVFQSKKLENEKRLQLQKQYEDDVLQRTEEMHLKQIETASNNVVNVASGPSNTTEFQPEVRREASVQESGENSRLCQLESVLTTVTDSLNHGRVDDVADRLLTDSGNITLNPPPPQPFEFINFRFPDQPVATIADLIRLEESQNRITDVTPPERNACIFAVADKDVNTEVDDSFFDLTVEDAKRMQKDLREQVKKSTQQSLLPSSFIENRNKKSKMKAYKNTVIRIKLTEKFILQARFNSLEPVANLFTFVNEFVGTNQFGLIAVVKLERSSKKDLIDEGLAPRSTVTVQWKVPFNESLLNLNKVKQTSEQEATEDATNWLAENLNYTPELFLVDPLSLESGNKRKDGPANVRSPNSGPSLPKWLKKF</sequence>
<gene>
    <name evidence="4" type="ORF">BOKJ2_LOCUS11092</name>
</gene>
<reference evidence="4" key="1">
    <citation type="submission" date="2020-09" db="EMBL/GenBank/DDBJ databases">
        <authorList>
            <person name="Kikuchi T."/>
        </authorList>
    </citation>
    <scope>NUCLEOTIDE SEQUENCE</scope>
    <source>
        <strain evidence="4">SH1</strain>
    </source>
</reference>
<dbReference type="GO" id="GO:0042593">
    <property type="term" value="P:glucose homeostasis"/>
    <property type="evidence" value="ECO:0007669"/>
    <property type="project" value="TreeGrafter"/>
</dbReference>
<proteinExistence type="predicted"/>
<dbReference type="PANTHER" id="PTHR46467:SF1">
    <property type="entry name" value="TETHER CONTAINING UBX DOMAIN FOR GLUT4"/>
    <property type="match status" value="1"/>
</dbReference>
<feature type="domain" description="TUG ubiquitin-like" evidence="3">
    <location>
        <begin position="1"/>
        <end position="47"/>
    </location>
</feature>
<feature type="region of interest" description="Disordered" evidence="2">
    <location>
        <begin position="507"/>
        <end position="527"/>
    </location>
</feature>
<keyword evidence="5" id="KW-1185">Reference proteome</keyword>
<protein>
    <recommendedName>
        <fullName evidence="3">TUG ubiquitin-like domain-containing protein</fullName>
    </recommendedName>
</protein>
<organism evidence="4 5">
    <name type="scientific">Bursaphelenchus okinawaensis</name>
    <dbReference type="NCBI Taxonomy" id="465554"/>
    <lineage>
        <taxon>Eukaryota</taxon>
        <taxon>Metazoa</taxon>
        <taxon>Ecdysozoa</taxon>
        <taxon>Nematoda</taxon>
        <taxon>Chromadorea</taxon>
        <taxon>Rhabditida</taxon>
        <taxon>Tylenchina</taxon>
        <taxon>Tylenchomorpha</taxon>
        <taxon>Aphelenchoidea</taxon>
        <taxon>Aphelenchoididae</taxon>
        <taxon>Bursaphelenchus</taxon>
    </lineage>
</organism>
<dbReference type="InterPro" id="IPR021569">
    <property type="entry name" value="TUG-UBL1"/>
</dbReference>
<feature type="coiled-coil region" evidence="1">
    <location>
        <begin position="140"/>
        <end position="167"/>
    </location>
</feature>
<dbReference type="Proteomes" id="UP000614601">
    <property type="component" value="Unassembled WGS sequence"/>
</dbReference>
<accession>A0A811LBB4</accession>
<dbReference type="GO" id="GO:0012506">
    <property type="term" value="C:vesicle membrane"/>
    <property type="evidence" value="ECO:0007669"/>
    <property type="project" value="TreeGrafter"/>
</dbReference>
<dbReference type="GO" id="GO:0005634">
    <property type="term" value="C:nucleus"/>
    <property type="evidence" value="ECO:0007669"/>
    <property type="project" value="TreeGrafter"/>
</dbReference>
<dbReference type="EMBL" id="CAJFCW020000005">
    <property type="protein sequence ID" value="CAG9119875.1"/>
    <property type="molecule type" value="Genomic_DNA"/>
</dbReference>
<dbReference type="PANTHER" id="PTHR46467">
    <property type="entry name" value="TETHER CONTAINING UBX DOMAIN FOR GLUT4"/>
    <property type="match status" value="1"/>
</dbReference>
<evidence type="ECO:0000313" key="4">
    <source>
        <dbReference type="EMBL" id="CAD5224464.1"/>
    </source>
</evidence>
<dbReference type="Proteomes" id="UP000783686">
    <property type="component" value="Unassembled WGS sequence"/>
</dbReference>
<dbReference type="Pfam" id="PF11470">
    <property type="entry name" value="TUG-UBL1"/>
    <property type="match status" value="1"/>
</dbReference>
<dbReference type="GO" id="GO:0005737">
    <property type="term" value="C:cytoplasm"/>
    <property type="evidence" value="ECO:0007669"/>
    <property type="project" value="TreeGrafter"/>
</dbReference>
<evidence type="ECO:0000259" key="3">
    <source>
        <dbReference type="Pfam" id="PF11470"/>
    </source>
</evidence>
<name>A0A811LBB4_9BILA</name>
<evidence type="ECO:0000256" key="2">
    <source>
        <dbReference type="SAM" id="MobiDB-lite"/>
    </source>
</evidence>
<dbReference type="SUPFAM" id="SSF54236">
    <property type="entry name" value="Ubiquitin-like"/>
    <property type="match status" value="2"/>
</dbReference>
<dbReference type="Gene3D" id="3.10.20.90">
    <property type="entry name" value="Phosphatidylinositol 3-kinase Catalytic Subunit, Chain A, domain 1"/>
    <property type="match status" value="1"/>
</dbReference>
<keyword evidence="1" id="KW-0175">Coiled coil</keyword>
<evidence type="ECO:0000313" key="5">
    <source>
        <dbReference type="Proteomes" id="UP000614601"/>
    </source>
</evidence>
<dbReference type="EMBL" id="CAJFDH010000005">
    <property type="protein sequence ID" value="CAD5224464.1"/>
    <property type="molecule type" value="Genomic_DNA"/>
</dbReference>
<evidence type="ECO:0000256" key="1">
    <source>
        <dbReference type="SAM" id="Coils"/>
    </source>
</evidence>
<dbReference type="InterPro" id="IPR029071">
    <property type="entry name" value="Ubiquitin-like_domsf"/>
</dbReference>
<comment type="caution">
    <text evidence="4">The sequence shown here is derived from an EMBL/GenBank/DDBJ whole genome shotgun (WGS) entry which is preliminary data.</text>
</comment>